<evidence type="ECO:0000313" key="3">
    <source>
        <dbReference type="Proteomes" id="UP000215902"/>
    </source>
</evidence>
<feature type="non-terminal residue" evidence="2">
    <location>
        <position position="1"/>
    </location>
</feature>
<keyword evidence="3" id="KW-1185">Reference proteome</keyword>
<dbReference type="AlphaFoldDB" id="A0A267GY70"/>
<comment type="caution">
    <text evidence="2">The sequence shown here is derived from an EMBL/GenBank/DDBJ whole genome shotgun (WGS) entry which is preliminary data.</text>
</comment>
<accession>A0A267GY70</accession>
<evidence type="ECO:0000313" key="2">
    <source>
        <dbReference type="EMBL" id="PAA90968.1"/>
    </source>
</evidence>
<proteinExistence type="predicted"/>
<keyword evidence="1" id="KW-1133">Transmembrane helix</keyword>
<organism evidence="2 3">
    <name type="scientific">Macrostomum lignano</name>
    <dbReference type="NCBI Taxonomy" id="282301"/>
    <lineage>
        <taxon>Eukaryota</taxon>
        <taxon>Metazoa</taxon>
        <taxon>Spiralia</taxon>
        <taxon>Lophotrochozoa</taxon>
        <taxon>Platyhelminthes</taxon>
        <taxon>Rhabditophora</taxon>
        <taxon>Macrostomorpha</taxon>
        <taxon>Macrostomida</taxon>
        <taxon>Macrostomidae</taxon>
        <taxon>Macrostomum</taxon>
    </lineage>
</organism>
<dbReference type="EMBL" id="NIVC01000099">
    <property type="protein sequence ID" value="PAA90968.1"/>
    <property type="molecule type" value="Genomic_DNA"/>
</dbReference>
<protein>
    <submittedName>
        <fullName evidence="2">Uncharacterized protein</fullName>
    </submittedName>
</protein>
<feature type="transmembrane region" description="Helical" evidence="1">
    <location>
        <begin position="21"/>
        <end position="46"/>
    </location>
</feature>
<sequence>VGNHQKLYSEWSKNIIGDMHGFGNLLVMLGSLSIVLQLLVAFGSAVDLATTKNQKSGASEDSQEELETQANAAQLQAMEANPDPYKHHAVHLCNTNLDCLAMHGGCSHDQYIGDSEAKQETELLPKCYQPHGLSTRGVCLCTECSNDLHCHRQSRCPHSLTGQCVSEHSVKTCRCGQFRHDYSKMGGSGSRERSSVDWNSLLDYLICRNILLRRLLSDSVQCG</sequence>
<evidence type="ECO:0000256" key="1">
    <source>
        <dbReference type="SAM" id="Phobius"/>
    </source>
</evidence>
<gene>
    <name evidence="2" type="ORF">BOX15_Mlig015336g2</name>
</gene>
<dbReference type="Proteomes" id="UP000215902">
    <property type="component" value="Unassembled WGS sequence"/>
</dbReference>
<reference evidence="2 3" key="1">
    <citation type="submission" date="2017-06" db="EMBL/GenBank/DDBJ databases">
        <title>A platform for efficient transgenesis in Macrostomum lignano, a flatworm model organism for stem cell research.</title>
        <authorList>
            <person name="Berezikov E."/>
        </authorList>
    </citation>
    <scope>NUCLEOTIDE SEQUENCE [LARGE SCALE GENOMIC DNA]</scope>
    <source>
        <strain evidence="2">DV1</strain>
        <tissue evidence="2">Whole organism</tissue>
    </source>
</reference>
<keyword evidence="1" id="KW-0812">Transmembrane</keyword>
<keyword evidence="1" id="KW-0472">Membrane</keyword>
<name>A0A267GY70_9PLAT</name>